<dbReference type="EMBL" id="MU274900">
    <property type="protein sequence ID" value="KAI0094448.1"/>
    <property type="molecule type" value="Genomic_DNA"/>
</dbReference>
<reference evidence="1" key="1">
    <citation type="journal article" date="2021" name="Environ. Microbiol.">
        <title>Gene family expansions and transcriptome signatures uncover fungal adaptations to wood decay.</title>
        <authorList>
            <person name="Hage H."/>
            <person name="Miyauchi S."/>
            <person name="Viragh M."/>
            <person name="Drula E."/>
            <person name="Min B."/>
            <person name="Chaduli D."/>
            <person name="Navarro D."/>
            <person name="Favel A."/>
            <person name="Norest M."/>
            <person name="Lesage-Meessen L."/>
            <person name="Balint B."/>
            <person name="Merenyi Z."/>
            <person name="de Eugenio L."/>
            <person name="Morin E."/>
            <person name="Martinez A.T."/>
            <person name="Baldrian P."/>
            <person name="Stursova M."/>
            <person name="Martinez M.J."/>
            <person name="Novotny C."/>
            <person name="Magnuson J.K."/>
            <person name="Spatafora J.W."/>
            <person name="Maurice S."/>
            <person name="Pangilinan J."/>
            <person name="Andreopoulos W."/>
            <person name="LaButti K."/>
            <person name="Hundley H."/>
            <person name="Na H."/>
            <person name="Kuo A."/>
            <person name="Barry K."/>
            <person name="Lipzen A."/>
            <person name="Henrissat B."/>
            <person name="Riley R."/>
            <person name="Ahrendt S."/>
            <person name="Nagy L.G."/>
            <person name="Grigoriev I.V."/>
            <person name="Martin F."/>
            <person name="Rosso M.N."/>
        </authorList>
    </citation>
    <scope>NUCLEOTIDE SEQUENCE</scope>
    <source>
        <strain evidence="1">CBS 384.51</strain>
    </source>
</reference>
<proteinExistence type="predicted"/>
<gene>
    <name evidence="1" type="ORF">BDY19DRAFT_988293</name>
</gene>
<evidence type="ECO:0000313" key="2">
    <source>
        <dbReference type="Proteomes" id="UP001055072"/>
    </source>
</evidence>
<comment type="caution">
    <text evidence="1">The sequence shown here is derived from an EMBL/GenBank/DDBJ whole genome shotgun (WGS) entry which is preliminary data.</text>
</comment>
<evidence type="ECO:0000313" key="1">
    <source>
        <dbReference type="EMBL" id="KAI0094448.1"/>
    </source>
</evidence>
<keyword evidence="2" id="KW-1185">Reference proteome</keyword>
<sequence length="405" mass="43056">MSNREPLWYCHECHAEMRPLMVPDPHCASCNGTFVEKMENPADDPREFSGGDFEDPFSGDGGDNFLFGLMRAMAPPQPNRTASAPGTGNGSGFTLHIDRTGTPGGGARTTFSTRPMQSRSRTTQSDRTGEIPTLSDYVARNPAGTRPEGNTINGSLMFQYLLAMLQQPGRRGQFDNTLGGLVPPGAENGRMGDYVFNQEALDQIITQIMESSSAHPVAATEEVMEKLPREVLEEGSPLLEKDCAVCKDQFSLTTEDPDELVIVTLPCKHPFHEPCIVPWLKSSGTCPVCRYQLVPQPDHHSPGPGSPNGPGGSGNNRPRAGSGGGSGSTGGFAAAPGGIFGNLFQMFGAGGSDTNGNSNHSGSSSNTTGNNRPSTSRTNSTNHNNSSQNAREHVPGGWSDDMEVD</sequence>
<accession>A0ACB8UJJ8</accession>
<protein>
    <submittedName>
        <fullName evidence="1">Uncharacterized protein</fullName>
    </submittedName>
</protein>
<organism evidence="1 2">
    <name type="scientific">Irpex rosettiformis</name>
    <dbReference type="NCBI Taxonomy" id="378272"/>
    <lineage>
        <taxon>Eukaryota</taxon>
        <taxon>Fungi</taxon>
        <taxon>Dikarya</taxon>
        <taxon>Basidiomycota</taxon>
        <taxon>Agaricomycotina</taxon>
        <taxon>Agaricomycetes</taxon>
        <taxon>Polyporales</taxon>
        <taxon>Irpicaceae</taxon>
        <taxon>Irpex</taxon>
    </lineage>
</organism>
<dbReference type="Proteomes" id="UP001055072">
    <property type="component" value="Unassembled WGS sequence"/>
</dbReference>
<name>A0ACB8UJJ8_9APHY</name>